<evidence type="ECO:0000256" key="4">
    <source>
        <dbReference type="ARBA" id="ARBA00023110"/>
    </source>
</evidence>
<evidence type="ECO:0000256" key="6">
    <source>
        <dbReference type="SAM" id="SignalP"/>
    </source>
</evidence>
<dbReference type="EC" id="5.2.1.8" evidence="2"/>
<accession>A0ABT9YED5</accession>
<gene>
    <name evidence="7" type="ORF">J2S05_000983</name>
</gene>
<dbReference type="RefSeq" id="WP_306980431.1">
    <property type="nucleotide sequence ID" value="NZ_JAUSUA010000001.1"/>
</dbReference>
<dbReference type="GO" id="GO:0003755">
    <property type="term" value="F:peptidyl-prolyl cis-trans isomerase activity"/>
    <property type="evidence" value="ECO:0007669"/>
    <property type="project" value="UniProtKB-EC"/>
</dbReference>
<protein>
    <recommendedName>
        <fullName evidence="2">peptidylprolyl isomerase</fullName>
        <ecNumber evidence="2">5.2.1.8</ecNumber>
    </recommendedName>
</protein>
<dbReference type="Gene3D" id="1.10.4030.10">
    <property type="entry name" value="Porin chaperone SurA, peptide-binding domain"/>
    <property type="match status" value="1"/>
</dbReference>
<dbReference type="PANTHER" id="PTHR47245:SF1">
    <property type="entry name" value="FOLDASE PROTEIN PRSA"/>
    <property type="match status" value="1"/>
</dbReference>
<feature type="signal peptide" evidence="6">
    <location>
        <begin position="1"/>
        <end position="25"/>
    </location>
</feature>
<keyword evidence="3 6" id="KW-0732">Signal</keyword>
<evidence type="ECO:0000313" key="8">
    <source>
        <dbReference type="Proteomes" id="UP001225034"/>
    </source>
</evidence>
<proteinExistence type="predicted"/>
<dbReference type="EMBL" id="JAUSUA010000001">
    <property type="protein sequence ID" value="MDQ0206209.1"/>
    <property type="molecule type" value="Genomic_DNA"/>
</dbReference>
<dbReference type="PANTHER" id="PTHR47245">
    <property type="entry name" value="PEPTIDYLPROLYL ISOMERASE"/>
    <property type="match status" value="1"/>
</dbReference>
<dbReference type="Pfam" id="PF13624">
    <property type="entry name" value="SurA_N_3"/>
    <property type="match status" value="1"/>
</dbReference>
<evidence type="ECO:0000256" key="1">
    <source>
        <dbReference type="ARBA" id="ARBA00000971"/>
    </source>
</evidence>
<dbReference type="InterPro" id="IPR050245">
    <property type="entry name" value="PrsA_foldase"/>
</dbReference>
<dbReference type="Proteomes" id="UP001225034">
    <property type="component" value="Unassembled WGS sequence"/>
</dbReference>
<feature type="chain" id="PRO_5046824298" description="peptidylprolyl isomerase" evidence="6">
    <location>
        <begin position="26"/>
        <end position="248"/>
    </location>
</feature>
<sequence length="248" mass="27647">MYSKFTLGLSAFALAVGLAACSGDAEENADSNEQPDQADEQAAEVPAVQTNYDEIPDVVATINGIDVSKDAFIEQYEQTKQQSQMMMGGEVDSESTEVDDALKDQSVDMLVNTELLNQASNEEGIEVSEEDANQQLDQIKAMYQIQSDEDLEEILGQQDMTIDEFKEEIRESMKPQKYIEEKANIEEPTDEEIEAKYEELTEAMGDEAPPLDDTREEIIEQIKIDQANEAAPGIIDELEEQGDIEIFV</sequence>
<keyword evidence="8" id="KW-1185">Reference proteome</keyword>
<comment type="catalytic activity">
    <reaction evidence="1">
        <text>[protein]-peptidylproline (omega=180) = [protein]-peptidylproline (omega=0)</text>
        <dbReference type="Rhea" id="RHEA:16237"/>
        <dbReference type="Rhea" id="RHEA-COMP:10747"/>
        <dbReference type="Rhea" id="RHEA-COMP:10748"/>
        <dbReference type="ChEBI" id="CHEBI:83833"/>
        <dbReference type="ChEBI" id="CHEBI:83834"/>
        <dbReference type="EC" id="5.2.1.8"/>
    </reaction>
</comment>
<name>A0ABT9YED5_9BACI</name>
<keyword evidence="4" id="KW-0697">Rotamase</keyword>
<comment type="caution">
    <text evidence="7">The sequence shown here is derived from an EMBL/GenBank/DDBJ whole genome shotgun (WGS) entry which is preliminary data.</text>
</comment>
<organism evidence="7 8">
    <name type="scientific">Alkalicoccobacillus murimartini</name>
    <dbReference type="NCBI Taxonomy" id="171685"/>
    <lineage>
        <taxon>Bacteria</taxon>
        <taxon>Bacillati</taxon>
        <taxon>Bacillota</taxon>
        <taxon>Bacilli</taxon>
        <taxon>Bacillales</taxon>
        <taxon>Bacillaceae</taxon>
        <taxon>Alkalicoccobacillus</taxon>
    </lineage>
</organism>
<evidence type="ECO:0000256" key="5">
    <source>
        <dbReference type="ARBA" id="ARBA00023235"/>
    </source>
</evidence>
<evidence type="ECO:0000256" key="2">
    <source>
        <dbReference type="ARBA" id="ARBA00013194"/>
    </source>
</evidence>
<dbReference type="PROSITE" id="PS51257">
    <property type="entry name" value="PROKAR_LIPOPROTEIN"/>
    <property type="match status" value="1"/>
</dbReference>
<keyword evidence="5 7" id="KW-0413">Isomerase</keyword>
<evidence type="ECO:0000313" key="7">
    <source>
        <dbReference type="EMBL" id="MDQ0206209.1"/>
    </source>
</evidence>
<dbReference type="SUPFAM" id="SSF109998">
    <property type="entry name" value="Triger factor/SurA peptide-binding domain-like"/>
    <property type="match status" value="1"/>
</dbReference>
<reference evidence="7 8" key="1">
    <citation type="submission" date="2023-07" db="EMBL/GenBank/DDBJ databases">
        <title>Genomic Encyclopedia of Type Strains, Phase IV (KMG-IV): sequencing the most valuable type-strain genomes for metagenomic binning, comparative biology and taxonomic classification.</title>
        <authorList>
            <person name="Goeker M."/>
        </authorList>
    </citation>
    <scope>NUCLEOTIDE SEQUENCE [LARGE SCALE GENOMIC DNA]</scope>
    <source>
        <strain evidence="7 8">DSM 19154</strain>
    </source>
</reference>
<dbReference type="InterPro" id="IPR027304">
    <property type="entry name" value="Trigger_fact/SurA_dom_sf"/>
</dbReference>
<evidence type="ECO:0000256" key="3">
    <source>
        <dbReference type="ARBA" id="ARBA00022729"/>
    </source>
</evidence>